<organism evidence="2 3">
    <name type="scientific">Natronosporangium hydrolyticum</name>
    <dbReference type="NCBI Taxonomy" id="2811111"/>
    <lineage>
        <taxon>Bacteria</taxon>
        <taxon>Bacillati</taxon>
        <taxon>Actinomycetota</taxon>
        <taxon>Actinomycetes</taxon>
        <taxon>Micromonosporales</taxon>
        <taxon>Micromonosporaceae</taxon>
        <taxon>Natronosporangium</taxon>
    </lineage>
</organism>
<keyword evidence="3" id="KW-1185">Reference proteome</keyword>
<proteinExistence type="predicted"/>
<dbReference type="AlphaFoldDB" id="A0A895Y9R8"/>
<sequence>MSTSHHHDSGRSAEDDVPEQAPEQVEPAAEPPPLGGDFAEEHSEVTFADQDAGGPEGEKEPEAPSGYAGMESRGVAKRKPKGQR</sequence>
<name>A0A895Y9R8_9ACTN</name>
<reference evidence="2" key="1">
    <citation type="submission" date="2021-02" db="EMBL/GenBank/DDBJ databases">
        <title>Natrosporangium hydrolyticum gen. nov., sp. nov, a haloalkaliphilic actinobacterium from a soda solonchak soil.</title>
        <authorList>
            <person name="Sorokin D.Y."/>
            <person name="Khijniak T.V."/>
            <person name="Zakharycheva A.P."/>
            <person name="Boueva O.V."/>
            <person name="Ariskina E.V."/>
            <person name="Hahnke R.L."/>
            <person name="Bunk B."/>
            <person name="Sproer C."/>
            <person name="Schumann P."/>
            <person name="Evtushenko L.I."/>
            <person name="Kublanov I.V."/>
        </authorList>
    </citation>
    <scope>NUCLEOTIDE SEQUENCE</scope>
    <source>
        <strain evidence="2">DSM 106523</strain>
    </source>
</reference>
<gene>
    <name evidence="2" type="ORF">JQS43_15515</name>
</gene>
<feature type="compositionally biased region" description="Basic and acidic residues" evidence="1">
    <location>
        <begin position="1"/>
        <end position="14"/>
    </location>
</feature>
<evidence type="ECO:0000313" key="3">
    <source>
        <dbReference type="Proteomes" id="UP000662857"/>
    </source>
</evidence>
<feature type="region of interest" description="Disordered" evidence="1">
    <location>
        <begin position="1"/>
        <end position="84"/>
    </location>
</feature>
<dbReference type="KEGG" id="nhy:JQS43_15515"/>
<evidence type="ECO:0000256" key="1">
    <source>
        <dbReference type="SAM" id="MobiDB-lite"/>
    </source>
</evidence>
<protein>
    <submittedName>
        <fullName evidence="2">Uncharacterized protein</fullName>
    </submittedName>
</protein>
<dbReference type="EMBL" id="CP070499">
    <property type="protein sequence ID" value="QSB13055.1"/>
    <property type="molecule type" value="Genomic_DNA"/>
</dbReference>
<evidence type="ECO:0000313" key="2">
    <source>
        <dbReference type="EMBL" id="QSB13055.1"/>
    </source>
</evidence>
<dbReference type="RefSeq" id="WP_239675116.1">
    <property type="nucleotide sequence ID" value="NZ_CP070499.1"/>
</dbReference>
<dbReference type="Proteomes" id="UP000662857">
    <property type="component" value="Chromosome"/>
</dbReference>
<accession>A0A895Y9R8</accession>
<feature type="compositionally biased region" description="Basic residues" evidence="1">
    <location>
        <begin position="75"/>
        <end position="84"/>
    </location>
</feature>
<feature type="compositionally biased region" description="Low complexity" evidence="1">
    <location>
        <begin position="19"/>
        <end position="28"/>
    </location>
</feature>